<evidence type="ECO:0000313" key="2">
    <source>
        <dbReference type="EMBL" id="KAJ1089698.1"/>
    </source>
</evidence>
<evidence type="ECO:0000313" key="3">
    <source>
        <dbReference type="Proteomes" id="UP001066276"/>
    </source>
</evidence>
<dbReference type="Proteomes" id="UP001066276">
    <property type="component" value="Chromosome 11"/>
</dbReference>
<sequence>MLYQLDEGRARLLAPPGQRRTAARAAAPTTACKLSLFARLRAAGRRYQALRCLRPWQPGLSGTSAARLSEPAPAAHLNPAGRGPLWTQPDTAPCRPREPVPEIAGIRGAAALQRACHMGATGLKAPVCHRISRAGCGALSARVCHYCRLGQAPEWTPSHC</sequence>
<accession>A0AAV7LLA8</accession>
<gene>
    <name evidence="2" type="ORF">NDU88_002845</name>
</gene>
<evidence type="ECO:0000256" key="1">
    <source>
        <dbReference type="SAM" id="MobiDB-lite"/>
    </source>
</evidence>
<protein>
    <submittedName>
        <fullName evidence="2">Uncharacterized protein</fullName>
    </submittedName>
</protein>
<organism evidence="2 3">
    <name type="scientific">Pleurodeles waltl</name>
    <name type="common">Iberian ribbed newt</name>
    <dbReference type="NCBI Taxonomy" id="8319"/>
    <lineage>
        <taxon>Eukaryota</taxon>
        <taxon>Metazoa</taxon>
        <taxon>Chordata</taxon>
        <taxon>Craniata</taxon>
        <taxon>Vertebrata</taxon>
        <taxon>Euteleostomi</taxon>
        <taxon>Amphibia</taxon>
        <taxon>Batrachia</taxon>
        <taxon>Caudata</taxon>
        <taxon>Salamandroidea</taxon>
        <taxon>Salamandridae</taxon>
        <taxon>Pleurodelinae</taxon>
        <taxon>Pleurodeles</taxon>
    </lineage>
</organism>
<reference evidence="2" key="1">
    <citation type="journal article" date="2022" name="bioRxiv">
        <title>Sequencing and chromosome-scale assembly of the giantPleurodeles waltlgenome.</title>
        <authorList>
            <person name="Brown T."/>
            <person name="Elewa A."/>
            <person name="Iarovenko S."/>
            <person name="Subramanian E."/>
            <person name="Araus A.J."/>
            <person name="Petzold A."/>
            <person name="Susuki M."/>
            <person name="Suzuki K.-i.T."/>
            <person name="Hayashi T."/>
            <person name="Toyoda A."/>
            <person name="Oliveira C."/>
            <person name="Osipova E."/>
            <person name="Leigh N.D."/>
            <person name="Simon A."/>
            <person name="Yun M.H."/>
        </authorList>
    </citation>
    <scope>NUCLEOTIDE SEQUENCE</scope>
    <source>
        <strain evidence="2">20211129_DDA</strain>
        <tissue evidence="2">Liver</tissue>
    </source>
</reference>
<dbReference type="EMBL" id="JANPWB010000015">
    <property type="protein sequence ID" value="KAJ1089698.1"/>
    <property type="molecule type" value="Genomic_DNA"/>
</dbReference>
<dbReference type="AlphaFoldDB" id="A0AAV7LLA8"/>
<feature type="region of interest" description="Disordered" evidence="1">
    <location>
        <begin position="73"/>
        <end position="97"/>
    </location>
</feature>
<comment type="caution">
    <text evidence="2">The sequence shown here is derived from an EMBL/GenBank/DDBJ whole genome shotgun (WGS) entry which is preliminary data.</text>
</comment>
<name>A0AAV7LLA8_PLEWA</name>
<keyword evidence="3" id="KW-1185">Reference proteome</keyword>
<proteinExistence type="predicted"/>